<dbReference type="GO" id="GO:0000155">
    <property type="term" value="F:phosphorelay sensor kinase activity"/>
    <property type="evidence" value="ECO:0007669"/>
    <property type="project" value="InterPro"/>
</dbReference>
<proteinExistence type="predicted"/>
<keyword evidence="4" id="KW-0808">Transferase</keyword>
<dbReference type="STRING" id="2064.TR51_05320"/>
<evidence type="ECO:0000256" key="8">
    <source>
        <dbReference type="ARBA" id="ARBA00023012"/>
    </source>
</evidence>
<dbReference type="Pfam" id="PF02518">
    <property type="entry name" value="HATPase_c"/>
    <property type="match status" value="1"/>
</dbReference>
<reference evidence="11 12" key="1">
    <citation type="submission" date="2015-02" db="EMBL/GenBank/DDBJ databases">
        <title>Draft genome sequence of Kitasatospora griseola MF730-N6, a bafilomycin, terpentecin and satosporin producer.</title>
        <authorList>
            <person name="Arens J.C."/>
            <person name="Haltli B."/>
            <person name="Kerr R.G."/>
        </authorList>
    </citation>
    <scope>NUCLEOTIDE SEQUENCE [LARGE SCALE GENOMIC DNA]</scope>
    <source>
        <strain evidence="11 12">MF730-N6</strain>
    </source>
</reference>
<dbReference type="Pfam" id="PF07730">
    <property type="entry name" value="HisKA_3"/>
    <property type="match status" value="1"/>
</dbReference>
<keyword evidence="9" id="KW-1133">Transmembrane helix</keyword>
<dbReference type="GO" id="GO:0016020">
    <property type="term" value="C:membrane"/>
    <property type="evidence" value="ECO:0007669"/>
    <property type="project" value="InterPro"/>
</dbReference>
<evidence type="ECO:0000256" key="2">
    <source>
        <dbReference type="ARBA" id="ARBA00012438"/>
    </source>
</evidence>
<dbReference type="GO" id="GO:0005524">
    <property type="term" value="F:ATP binding"/>
    <property type="evidence" value="ECO:0007669"/>
    <property type="project" value="UniProtKB-KW"/>
</dbReference>
<dbReference type="PANTHER" id="PTHR24421:SF10">
    <property type="entry name" value="NITRATE_NITRITE SENSOR PROTEIN NARQ"/>
    <property type="match status" value="1"/>
</dbReference>
<evidence type="ECO:0000313" key="11">
    <source>
        <dbReference type="EMBL" id="KIQ67334.1"/>
    </source>
</evidence>
<evidence type="ECO:0000256" key="3">
    <source>
        <dbReference type="ARBA" id="ARBA00022553"/>
    </source>
</evidence>
<accession>A0A0D0PY34</accession>
<evidence type="ECO:0000256" key="6">
    <source>
        <dbReference type="ARBA" id="ARBA00022777"/>
    </source>
</evidence>
<comment type="caution">
    <text evidence="11">The sequence shown here is derived from an EMBL/GenBank/DDBJ whole genome shotgun (WGS) entry which is preliminary data.</text>
</comment>
<evidence type="ECO:0000256" key="5">
    <source>
        <dbReference type="ARBA" id="ARBA00022741"/>
    </source>
</evidence>
<dbReference type="Gene3D" id="1.20.5.1930">
    <property type="match status" value="1"/>
</dbReference>
<keyword evidence="8" id="KW-0902">Two-component regulatory system</keyword>
<keyword evidence="5" id="KW-0547">Nucleotide-binding</keyword>
<sequence length="379" mass="40102">MTETVPVPRRAVGGLLGMLTAPFAALYLVLAGALLGPLLPWAGTGAWARTAWQGGVVRLAGVERARRVAWFGDRFPEHYRADGRKVLRYLARRTGVGLVAALVLGLIGFGAVLVVLLAAGVLRGTLSVADLLGQVLLGGVLLFLAVQGLASLAELDARLARECFGPSEAELLRRRIVELADSRAAVLHAVDAERRRIERDLHDGVQQRLVALRLLLGRARRGGDPQRTDELLRQAHREAAEVLTELREVAWRVYPSALDTLGLDEALTGLAERCPIPLRVRHRVSGTLPGPVLTAAYFVVSECVTNAAKHSAAGAIEVAVQRDGERLTVRVEDDGRGGADPGGGGLSGLRGRVAALDGTLNVHSPAGGPTVVTAELPCG</sequence>
<keyword evidence="12" id="KW-1185">Reference proteome</keyword>
<dbReference type="Proteomes" id="UP000032066">
    <property type="component" value="Unassembled WGS sequence"/>
</dbReference>
<dbReference type="InterPro" id="IPR036890">
    <property type="entry name" value="HATPase_C_sf"/>
</dbReference>
<dbReference type="RefSeq" id="WP_235437768.1">
    <property type="nucleotide sequence ID" value="NZ_JXZB01000001.1"/>
</dbReference>
<organism evidence="11 12">
    <name type="scientific">Kitasatospora griseola</name>
    <name type="common">Streptomyces griseolosporeus</name>
    <dbReference type="NCBI Taxonomy" id="2064"/>
    <lineage>
        <taxon>Bacteria</taxon>
        <taxon>Bacillati</taxon>
        <taxon>Actinomycetota</taxon>
        <taxon>Actinomycetes</taxon>
        <taxon>Kitasatosporales</taxon>
        <taxon>Streptomycetaceae</taxon>
        <taxon>Kitasatospora</taxon>
    </lineage>
</organism>
<dbReference type="PATRIC" id="fig|2064.6.peg.1178"/>
<dbReference type="EMBL" id="JXZB01000001">
    <property type="protein sequence ID" value="KIQ67334.1"/>
    <property type="molecule type" value="Genomic_DNA"/>
</dbReference>
<feature type="transmembrane region" description="Helical" evidence="9">
    <location>
        <begin position="131"/>
        <end position="152"/>
    </location>
</feature>
<protein>
    <recommendedName>
        <fullName evidence="2">histidine kinase</fullName>
        <ecNumber evidence="2">2.7.13.3</ecNumber>
    </recommendedName>
</protein>
<evidence type="ECO:0000256" key="1">
    <source>
        <dbReference type="ARBA" id="ARBA00000085"/>
    </source>
</evidence>
<evidence type="ECO:0000256" key="7">
    <source>
        <dbReference type="ARBA" id="ARBA00022840"/>
    </source>
</evidence>
<keyword evidence="7" id="KW-0067">ATP-binding</keyword>
<dbReference type="SUPFAM" id="SSF55874">
    <property type="entry name" value="ATPase domain of HSP90 chaperone/DNA topoisomerase II/histidine kinase"/>
    <property type="match status" value="1"/>
</dbReference>
<feature type="transmembrane region" description="Helical" evidence="9">
    <location>
        <begin position="94"/>
        <end position="119"/>
    </location>
</feature>
<evidence type="ECO:0000259" key="10">
    <source>
        <dbReference type="SMART" id="SM00387"/>
    </source>
</evidence>
<dbReference type="PANTHER" id="PTHR24421">
    <property type="entry name" value="NITRATE/NITRITE SENSOR PROTEIN NARX-RELATED"/>
    <property type="match status" value="1"/>
</dbReference>
<evidence type="ECO:0000256" key="9">
    <source>
        <dbReference type="SAM" id="Phobius"/>
    </source>
</evidence>
<keyword evidence="6 11" id="KW-0418">Kinase</keyword>
<dbReference type="AlphaFoldDB" id="A0A0D0PY34"/>
<dbReference type="GO" id="GO:0046983">
    <property type="term" value="F:protein dimerization activity"/>
    <property type="evidence" value="ECO:0007669"/>
    <property type="project" value="InterPro"/>
</dbReference>
<keyword evidence="9" id="KW-0472">Membrane</keyword>
<comment type="catalytic activity">
    <reaction evidence="1">
        <text>ATP + protein L-histidine = ADP + protein N-phospho-L-histidine.</text>
        <dbReference type="EC" id="2.7.13.3"/>
    </reaction>
</comment>
<dbReference type="InterPro" id="IPR003594">
    <property type="entry name" value="HATPase_dom"/>
</dbReference>
<name>A0A0D0PY34_KITGR</name>
<keyword evidence="3" id="KW-0597">Phosphoprotein</keyword>
<gene>
    <name evidence="11" type="ORF">TR51_05320</name>
</gene>
<dbReference type="InterPro" id="IPR050482">
    <property type="entry name" value="Sensor_HK_TwoCompSys"/>
</dbReference>
<evidence type="ECO:0000313" key="12">
    <source>
        <dbReference type="Proteomes" id="UP000032066"/>
    </source>
</evidence>
<dbReference type="Gene3D" id="3.30.565.10">
    <property type="entry name" value="Histidine kinase-like ATPase, C-terminal domain"/>
    <property type="match status" value="1"/>
</dbReference>
<feature type="transmembrane region" description="Helical" evidence="9">
    <location>
        <begin position="12"/>
        <end position="39"/>
    </location>
</feature>
<dbReference type="EC" id="2.7.13.3" evidence="2"/>
<dbReference type="SMART" id="SM00387">
    <property type="entry name" value="HATPase_c"/>
    <property type="match status" value="1"/>
</dbReference>
<evidence type="ECO:0000256" key="4">
    <source>
        <dbReference type="ARBA" id="ARBA00022679"/>
    </source>
</evidence>
<keyword evidence="9" id="KW-0812">Transmembrane</keyword>
<feature type="domain" description="Histidine kinase/HSP90-like ATPase" evidence="10">
    <location>
        <begin position="291"/>
        <end position="379"/>
    </location>
</feature>
<dbReference type="InterPro" id="IPR011712">
    <property type="entry name" value="Sig_transdc_His_kin_sub3_dim/P"/>
</dbReference>